<dbReference type="Pfam" id="PF06703">
    <property type="entry name" value="SPC25"/>
    <property type="match status" value="1"/>
</dbReference>
<proteinExistence type="inferred from homology"/>
<keyword evidence="4 10" id="KW-0812">Transmembrane</keyword>
<gene>
    <name evidence="11" type="ORF">LCOR_08046.1</name>
</gene>
<evidence type="ECO:0000256" key="3">
    <source>
        <dbReference type="ARBA" id="ARBA00017057"/>
    </source>
</evidence>
<comment type="caution">
    <text evidence="11">The sequence shown here is derived from an EMBL/GenBank/DDBJ whole genome shotgun (WGS) entry which is preliminary data.</text>
</comment>
<evidence type="ECO:0000313" key="11">
    <source>
        <dbReference type="EMBL" id="CDH57055.1"/>
    </source>
</evidence>
<evidence type="ECO:0000256" key="1">
    <source>
        <dbReference type="ARBA" id="ARBA00004477"/>
    </source>
</evidence>
<dbReference type="GO" id="GO:0005787">
    <property type="term" value="C:signal peptidase complex"/>
    <property type="evidence" value="ECO:0007669"/>
    <property type="project" value="InterPro"/>
</dbReference>
<dbReference type="VEuPathDB" id="FungiDB:LCOR_08046.1"/>
<reference evidence="11" key="1">
    <citation type="submission" date="2013-08" db="EMBL/GenBank/DDBJ databases">
        <title>Gene expansion shapes genome architecture in the human pathogen Lichtheimia corymbifera: an evolutionary genomics analysis in the ancient terrestrial Mucorales (Mucoromycotina).</title>
        <authorList>
            <person name="Schwartze V.U."/>
            <person name="Winter S."/>
            <person name="Shelest E."/>
            <person name="Marcet-Houben M."/>
            <person name="Horn F."/>
            <person name="Wehner S."/>
            <person name="Hoffmann K."/>
            <person name="Riege K."/>
            <person name="Sammeth M."/>
            <person name="Nowrousian M."/>
            <person name="Valiante V."/>
            <person name="Linde J."/>
            <person name="Jacobsen I.D."/>
            <person name="Marz M."/>
            <person name="Brakhage A.A."/>
            <person name="Gabaldon T."/>
            <person name="Bocker S."/>
            <person name="Voigt K."/>
        </authorList>
    </citation>
    <scope>NUCLEOTIDE SEQUENCE [LARGE SCALE GENOMIC DNA]</scope>
    <source>
        <strain evidence="11">FSU 9682</strain>
    </source>
</reference>
<feature type="transmembrane region" description="Helical" evidence="10">
    <location>
        <begin position="56"/>
        <end position="74"/>
    </location>
</feature>
<keyword evidence="5" id="KW-0256">Endoplasmic reticulum</keyword>
<evidence type="ECO:0000256" key="6">
    <source>
        <dbReference type="ARBA" id="ARBA00022989"/>
    </source>
</evidence>
<dbReference type="InterPro" id="IPR009582">
    <property type="entry name" value="Spc2/SPCS2"/>
</dbReference>
<comment type="function">
    <text evidence="8">Component of the signal peptidase complex (SPC) which catalyzes the cleavage of N-terminal signal sequences from nascent proteins as they are translocated into the lumen of the endoplasmic reticulum. Enhances the enzymatic activity of SPC and facilitates the interactions between different components of the translocation site.</text>
</comment>
<dbReference type="PANTHER" id="PTHR13085:SF0">
    <property type="entry name" value="SIGNAL PEPTIDASE COMPLEX SUBUNIT 2"/>
    <property type="match status" value="1"/>
</dbReference>
<dbReference type="OrthoDB" id="29558at2759"/>
<organism evidence="11 12">
    <name type="scientific">Lichtheimia corymbifera JMRC:FSU:9682</name>
    <dbReference type="NCBI Taxonomy" id="1263082"/>
    <lineage>
        <taxon>Eukaryota</taxon>
        <taxon>Fungi</taxon>
        <taxon>Fungi incertae sedis</taxon>
        <taxon>Mucoromycota</taxon>
        <taxon>Mucoromycotina</taxon>
        <taxon>Mucoromycetes</taxon>
        <taxon>Mucorales</taxon>
        <taxon>Lichtheimiaceae</taxon>
        <taxon>Lichtheimia</taxon>
    </lineage>
</organism>
<comment type="similarity">
    <text evidence="2">Belongs to the SPCS2 family.</text>
</comment>
<keyword evidence="6 10" id="KW-1133">Transmembrane helix</keyword>
<dbReference type="PANTHER" id="PTHR13085">
    <property type="entry name" value="MICROSOMAL SIGNAL PEPTIDASE 25 KDA SUBUNIT"/>
    <property type="match status" value="1"/>
</dbReference>
<evidence type="ECO:0000313" key="12">
    <source>
        <dbReference type="Proteomes" id="UP000027586"/>
    </source>
</evidence>
<accession>A0A068S543</accession>
<evidence type="ECO:0000256" key="8">
    <source>
        <dbReference type="ARBA" id="ARBA00045608"/>
    </source>
</evidence>
<dbReference type="GO" id="GO:0045047">
    <property type="term" value="P:protein targeting to ER"/>
    <property type="evidence" value="ECO:0007669"/>
    <property type="project" value="TreeGrafter"/>
</dbReference>
<dbReference type="AlphaFoldDB" id="A0A068S543"/>
<keyword evidence="12" id="KW-1185">Reference proteome</keyword>
<evidence type="ECO:0000256" key="10">
    <source>
        <dbReference type="SAM" id="Phobius"/>
    </source>
</evidence>
<evidence type="ECO:0000256" key="5">
    <source>
        <dbReference type="ARBA" id="ARBA00022824"/>
    </source>
</evidence>
<evidence type="ECO:0000256" key="4">
    <source>
        <dbReference type="ARBA" id="ARBA00022692"/>
    </source>
</evidence>
<name>A0A068S543_9FUNG</name>
<dbReference type="Proteomes" id="UP000027586">
    <property type="component" value="Unassembled WGS sequence"/>
</dbReference>
<evidence type="ECO:0000256" key="9">
    <source>
        <dbReference type="SAM" id="MobiDB-lite"/>
    </source>
</evidence>
<feature type="region of interest" description="Disordered" evidence="9">
    <location>
        <begin position="1"/>
        <end position="21"/>
    </location>
</feature>
<evidence type="ECO:0000256" key="7">
    <source>
        <dbReference type="ARBA" id="ARBA00023136"/>
    </source>
</evidence>
<dbReference type="GO" id="GO:0006465">
    <property type="term" value="P:signal peptide processing"/>
    <property type="evidence" value="ECO:0007669"/>
    <property type="project" value="InterPro"/>
</dbReference>
<comment type="subcellular location">
    <subcellularLocation>
        <location evidence="1">Endoplasmic reticulum membrane</location>
        <topology evidence="1">Multi-pass membrane protein</topology>
    </subcellularLocation>
</comment>
<protein>
    <recommendedName>
        <fullName evidence="3">Signal peptidase complex subunit 2</fullName>
    </recommendedName>
</protein>
<evidence type="ECO:0000256" key="2">
    <source>
        <dbReference type="ARBA" id="ARBA00007324"/>
    </source>
</evidence>
<sequence>MSDNKDSASAPDNSEEPVQVTNKYDSTQLKNAIDDEVRRFFGKERDYQEGHLHTDIKLVLGYGSCLLAGAAFLFEYYSSFEEAKPVLWVSVIVFWILQAISWIYTTFVEKNEIFVGYKHDPKTGDRQGIVTVSADAHRHSPLYTLTLRFQDQVHNKVSTHKVEKNVNTWFTEEGVLVKEALDKDLREGDEELIRKMHKE</sequence>
<keyword evidence="7 10" id="KW-0472">Membrane</keyword>
<dbReference type="STRING" id="1263082.A0A068S543"/>
<feature type="transmembrane region" description="Helical" evidence="10">
    <location>
        <begin position="86"/>
        <end position="104"/>
    </location>
</feature>
<dbReference type="EMBL" id="CBTN010000043">
    <property type="protein sequence ID" value="CDH57055.1"/>
    <property type="molecule type" value="Genomic_DNA"/>
</dbReference>